<proteinExistence type="predicted"/>
<reference evidence="2" key="1">
    <citation type="journal article" date="2023" name="Front. Plant Sci.">
        <title>Chromosomal-level genome assembly of Melastoma candidum provides insights into trichome evolution.</title>
        <authorList>
            <person name="Zhong Y."/>
            <person name="Wu W."/>
            <person name="Sun C."/>
            <person name="Zou P."/>
            <person name="Liu Y."/>
            <person name="Dai S."/>
            <person name="Zhou R."/>
        </authorList>
    </citation>
    <scope>NUCLEOTIDE SEQUENCE [LARGE SCALE GENOMIC DNA]</scope>
</reference>
<comment type="caution">
    <text evidence="1">The sequence shown here is derived from an EMBL/GenBank/DDBJ whole genome shotgun (WGS) entry which is preliminary data.</text>
</comment>
<evidence type="ECO:0000313" key="2">
    <source>
        <dbReference type="Proteomes" id="UP001057402"/>
    </source>
</evidence>
<dbReference type="Proteomes" id="UP001057402">
    <property type="component" value="Chromosome 2"/>
</dbReference>
<accession>A0ACB9S1C0</accession>
<name>A0ACB9S1C0_9MYRT</name>
<protein>
    <submittedName>
        <fullName evidence="1">Uncharacterized protein</fullName>
    </submittedName>
</protein>
<organism evidence="1 2">
    <name type="scientific">Melastoma candidum</name>
    <dbReference type="NCBI Taxonomy" id="119954"/>
    <lineage>
        <taxon>Eukaryota</taxon>
        <taxon>Viridiplantae</taxon>
        <taxon>Streptophyta</taxon>
        <taxon>Embryophyta</taxon>
        <taxon>Tracheophyta</taxon>
        <taxon>Spermatophyta</taxon>
        <taxon>Magnoliopsida</taxon>
        <taxon>eudicotyledons</taxon>
        <taxon>Gunneridae</taxon>
        <taxon>Pentapetalae</taxon>
        <taxon>rosids</taxon>
        <taxon>malvids</taxon>
        <taxon>Myrtales</taxon>
        <taxon>Melastomataceae</taxon>
        <taxon>Melastomatoideae</taxon>
        <taxon>Melastomateae</taxon>
        <taxon>Melastoma</taxon>
    </lineage>
</organism>
<dbReference type="EMBL" id="CM042881">
    <property type="protein sequence ID" value="KAI4384740.1"/>
    <property type="molecule type" value="Genomic_DNA"/>
</dbReference>
<gene>
    <name evidence="1" type="ORF">MLD38_002852</name>
</gene>
<sequence length="130" mass="14779">MHVILEEELRRMSCGYDDTESVTVEKWREVMKRTFWRTNRITMTICVCRNMMRSNCGCQSVKVALEGSTEAVAVMMADMIMVANCGDSCAVLCCNGRAIPLSRDHKVTKYLKLVVASEPKMVQLPNYCEQ</sequence>
<evidence type="ECO:0000313" key="1">
    <source>
        <dbReference type="EMBL" id="KAI4384740.1"/>
    </source>
</evidence>
<keyword evidence="2" id="KW-1185">Reference proteome</keyword>